<dbReference type="Pfam" id="PF07676">
    <property type="entry name" value="PD40"/>
    <property type="match status" value="1"/>
</dbReference>
<proteinExistence type="inferred from homology"/>
<dbReference type="EMBL" id="JAGJRS010000003">
    <property type="protein sequence ID" value="MBP1472990.1"/>
    <property type="molecule type" value="Genomic_DNA"/>
</dbReference>
<evidence type="ECO:0000256" key="2">
    <source>
        <dbReference type="SAM" id="SignalP"/>
    </source>
</evidence>
<comment type="caution">
    <text evidence="3">The sequence shown here is derived from an EMBL/GenBank/DDBJ whole genome shotgun (WGS) entry which is preliminary data.</text>
</comment>
<reference evidence="3 4" key="1">
    <citation type="submission" date="2021-04" db="EMBL/GenBank/DDBJ databases">
        <authorList>
            <person name="Huq M.A."/>
        </authorList>
    </citation>
    <scope>NUCLEOTIDE SEQUENCE [LARGE SCALE GENOMIC DNA]</scope>
    <source>
        <strain evidence="3 4">MAH-13</strain>
    </source>
</reference>
<keyword evidence="4" id="KW-1185">Reference proteome</keyword>
<dbReference type="PANTHER" id="PTHR36842:SF1">
    <property type="entry name" value="PROTEIN TOLB"/>
    <property type="match status" value="1"/>
</dbReference>
<dbReference type="Gene3D" id="2.120.10.30">
    <property type="entry name" value="TolB, C-terminal domain"/>
    <property type="match status" value="1"/>
</dbReference>
<gene>
    <name evidence="3" type="ORF">J7I44_01680</name>
</gene>
<evidence type="ECO:0000313" key="3">
    <source>
        <dbReference type="EMBL" id="MBP1472990.1"/>
    </source>
</evidence>
<protein>
    <submittedName>
        <fullName evidence="3">PD40 domain-containing protein</fullName>
    </submittedName>
</protein>
<dbReference type="RefSeq" id="WP_209614843.1">
    <property type="nucleotide sequence ID" value="NZ_JAGJRS010000003.1"/>
</dbReference>
<feature type="signal peptide" evidence="2">
    <location>
        <begin position="1"/>
        <end position="25"/>
    </location>
</feature>
<comment type="similarity">
    <text evidence="1">Belongs to the TolB family.</text>
</comment>
<dbReference type="PANTHER" id="PTHR36842">
    <property type="entry name" value="PROTEIN TOLB HOMOLOG"/>
    <property type="match status" value="1"/>
</dbReference>
<dbReference type="SUPFAM" id="SSF82171">
    <property type="entry name" value="DPP6 N-terminal domain-like"/>
    <property type="match status" value="1"/>
</dbReference>
<dbReference type="InterPro" id="IPR011659">
    <property type="entry name" value="WD40"/>
</dbReference>
<dbReference type="Gene3D" id="2.120.10.60">
    <property type="entry name" value="Tricorn protease N-terminal domain"/>
    <property type="match status" value="1"/>
</dbReference>
<feature type="chain" id="PRO_5047368667" evidence="2">
    <location>
        <begin position="26"/>
        <end position="363"/>
    </location>
</feature>
<organism evidence="3 4">
    <name type="scientific">Frateuria flava</name>
    <dbReference type="NCBI Taxonomy" id="2821489"/>
    <lineage>
        <taxon>Bacteria</taxon>
        <taxon>Pseudomonadati</taxon>
        <taxon>Pseudomonadota</taxon>
        <taxon>Gammaproteobacteria</taxon>
        <taxon>Lysobacterales</taxon>
        <taxon>Rhodanobacteraceae</taxon>
        <taxon>Frateuria</taxon>
    </lineage>
</organism>
<evidence type="ECO:0000313" key="4">
    <source>
        <dbReference type="Proteomes" id="UP000823790"/>
    </source>
</evidence>
<keyword evidence="2" id="KW-0732">Signal</keyword>
<sequence>MKNHKLAGSLCALLLTALGASTAVAQTSTAPILVTRTIFRFDFTYGSQLYRVPPSGQNLTTLVPVRYGYDILSSSWSPGGGSVVYELGRQGSNRGLYAETQLYVVDRQGGAARQITTDDSDHLDPLWGPNGLIAYVTTSGHGQCLATVRADGTNRHIVFCPHGESGESWSIAVTLSQWTPSGNGILLVASAPEGGLEPEKNYTDAYRVNVSTGSAVKLTAQVFDDSEGDLVISPDRKHGVFAGGQMYLIDFNTNLLTPLSITGNDPVYSPDGSKIAFLHSDTVGGNPRIYIMRADGSNVHLAPAQTTNPDVYMPSISGWSSDGTQLLFNQVGNNQWVRRIDLRNKTSRNVTNGVAGKHAWFLP</sequence>
<dbReference type="InterPro" id="IPR011042">
    <property type="entry name" value="6-blade_b-propeller_TolB-like"/>
</dbReference>
<dbReference type="Proteomes" id="UP000823790">
    <property type="component" value="Unassembled WGS sequence"/>
</dbReference>
<evidence type="ECO:0000256" key="1">
    <source>
        <dbReference type="ARBA" id="ARBA00009820"/>
    </source>
</evidence>
<name>A0ABS4DIV8_9GAMM</name>
<accession>A0ABS4DIV8</accession>